<comment type="subcellular location">
    <subcellularLocation>
        <location evidence="1">Cell envelope</location>
    </subcellularLocation>
</comment>
<comment type="caution">
    <text evidence="5">The sequence shown here is derived from an EMBL/GenBank/DDBJ whole genome shotgun (WGS) entry which is preliminary data.</text>
</comment>
<proteinExistence type="inferred from homology"/>
<dbReference type="InterPro" id="IPR050490">
    <property type="entry name" value="Bact_solute-bd_prot1"/>
</dbReference>
<reference evidence="5 6" key="1">
    <citation type="submission" date="2017-01" db="EMBL/GenBank/DDBJ databases">
        <title>Genome Analysis of Deinococcus marmoris KOPRI26562.</title>
        <authorList>
            <person name="Kim J.H."/>
            <person name="Oh H.-M."/>
        </authorList>
    </citation>
    <scope>NUCLEOTIDE SEQUENCE [LARGE SCALE GENOMIC DNA]</scope>
    <source>
        <strain evidence="5 6">KOPRI26562</strain>
    </source>
</reference>
<evidence type="ECO:0000256" key="4">
    <source>
        <dbReference type="ARBA" id="ARBA00022729"/>
    </source>
</evidence>
<evidence type="ECO:0000313" key="5">
    <source>
        <dbReference type="EMBL" id="OLV18910.1"/>
    </source>
</evidence>
<keyword evidence="6" id="KW-1185">Reference proteome</keyword>
<dbReference type="GO" id="GO:0030313">
    <property type="term" value="C:cell envelope"/>
    <property type="evidence" value="ECO:0007669"/>
    <property type="project" value="UniProtKB-SubCell"/>
</dbReference>
<evidence type="ECO:0000256" key="3">
    <source>
        <dbReference type="ARBA" id="ARBA00022448"/>
    </source>
</evidence>
<evidence type="ECO:0000256" key="2">
    <source>
        <dbReference type="ARBA" id="ARBA00008520"/>
    </source>
</evidence>
<dbReference type="EMBL" id="MSTI01000050">
    <property type="protein sequence ID" value="OLV18910.1"/>
    <property type="molecule type" value="Genomic_DNA"/>
</dbReference>
<name>A0A1U7P174_9DEIO</name>
<sequence>MWFGPSLQSASGKLKLWCIEFTCSQDHILRTTEEPLRRGFYNAGQMNGCSRRLFSRWLTWLGAACVFMAGAGRTASAQTAALPAPTLIEFWHIFPDAPRQQWIRERAAEFHRLHPDIQVRPVAYANYPQAFQALATAARTGKAPALVQISEAGTQLAVDSMLFRPLSRAAAGQLGDYLPAVLNYYRVGGQLYGLPFNTSSPVLYVNTSLLKKAGLAGTRLPDTLERLTQTCGALKRAGSAGPCLTFPVDAWYFEQWSAQQGALWVDGSNGRQSRTTKTFLMGEAVARPLRWLSAMQRAGYYVNTGKIEDNAGVTQLFLKGQIPFLMTSSSRIGQVLSGSRQRGFTVQVGRMPVPQGSPRQGLVVGGSSLWIPREITPQSAAAAQDFALYLTSTANLASWHHLSGYDPLRQSSVDLLRQQGWLQPGQAHTVAVDQFRSTRASPATAGALFGSFYEVRAVLHAAIERVLAGADVAASLKAAQTRADEIIHAYNARF</sequence>
<dbReference type="OrthoDB" id="9795467at2"/>
<dbReference type="Proteomes" id="UP000186607">
    <property type="component" value="Unassembled WGS sequence"/>
</dbReference>
<dbReference type="InterPro" id="IPR006059">
    <property type="entry name" value="SBP"/>
</dbReference>
<keyword evidence="4" id="KW-0732">Signal</keyword>
<dbReference type="Gene3D" id="3.40.190.10">
    <property type="entry name" value="Periplasmic binding protein-like II"/>
    <property type="match status" value="2"/>
</dbReference>
<dbReference type="STRING" id="249408.BOO71_0004366"/>
<dbReference type="PANTHER" id="PTHR43649">
    <property type="entry name" value="ARABINOSE-BINDING PROTEIN-RELATED"/>
    <property type="match status" value="1"/>
</dbReference>
<dbReference type="AlphaFoldDB" id="A0A1U7P174"/>
<dbReference type="Pfam" id="PF13416">
    <property type="entry name" value="SBP_bac_8"/>
    <property type="match status" value="1"/>
</dbReference>
<keyword evidence="3" id="KW-0813">Transport</keyword>
<evidence type="ECO:0000256" key="1">
    <source>
        <dbReference type="ARBA" id="ARBA00004196"/>
    </source>
</evidence>
<evidence type="ECO:0000313" key="6">
    <source>
        <dbReference type="Proteomes" id="UP000186607"/>
    </source>
</evidence>
<dbReference type="SUPFAM" id="SSF53850">
    <property type="entry name" value="Periplasmic binding protein-like II"/>
    <property type="match status" value="1"/>
</dbReference>
<protein>
    <submittedName>
        <fullName evidence="5">Glycerol-3-phosphate ABC transporter, periplasmic glycerol-3-phosphate-binding protein</fullName>
    </submittedName>
</protein>
<accession>A0A1U7P174</accession>
<gene>
    <name evidence="5" type="ORF">BOO71_0004366</name>
</gene>
<dbReference type="CDD" id="cd14748">
    <property type="entry name" value="PBP2_UgpB"/>
    <property type="match status" value="1"/>
</dbReference>
<organism evidence="5 6">
    <name type="scientific">Deinococcus marmoris</name>
    <dbReference type="NCBI Taxonomy" id="249408"/>
    <lineage>
        <taxon>Bacteria</taxon>
        <taxon>Thermotogati</taxon>
        <taxon>Deinococcota</taxon>
        <taxon>Deinococci</taxon>
        <taxon>Deinococcales</taxon>
        <taxon>Deinococcaceae</taxon>
        <taxon>Deinococcus</taxon>
    </lineage>
</organism>
<dbReference type="PANTHER" id="PTHR43649:SF31">
    <property type="entry name" value="SN-GLYCEROL-3-PHOSPHATE-BINDING PERIPLASMIC PROTEIN UGPB"/>
    <property type="match status" value="1"/>
</dbReference>
<comment type="similarity">
    <text evidence="2">Belongs to the bacterial solute-binding protein 1 family.</text>
</comment>